<keyword evidence="1" id="KW-0539">Nucleus</keyword>
<dbReference type="InterPro" id="IPR053178">
    <property type="entry name" value="Osmoadaptation_assoc"/>
</dbReference>
<evidence type="ECO:0000313" key="3">
    <source>
        <dbReference type="EMBL" id="KAF2744735.1"/>
    </source>
</evidence>
<dbReference type="SUPFAM" id="SSF57701">
    <property type="entry name" value="Zn2/Cys6 DNA-binding domain"/>
    <property type="match status" value="1"/>
</dbReference>
<dbReference type="InterPro" id="IPR001138">
    <property type="entry name" value="Zn2Cys6_DnaBD"/>
</dbReference>
<dbReference type="AlphaFoldDB" id="A0A6A6V2N3"/>
<evidence type="ECO:0000313" key="4">
    <source>
        <dbReference type="Proteomes" id="UP000799440"/>
    </source>
</evidence>
<dbReference type="Proteomes" id="UP000799440">
    <property type="component" value="Unassembled WGS sequence"/>
</dbReference>
<dbReference type="PANTHER" id="PTHR38111">
    <property type="entry name" value="ZN(2)-C6 FUNGAL-TYPE DOMAIN-CONTAINING PROTEIN-RELATED"/>
    <property type="match status" value="1"/>
</dbReference>
<sequence length="66" mass="7333">MVSRGGRSKGCDNCRRRRVKCDEKRPVCSQCIKRKLECGGPKEYMLAVASTSHLPDSAVLALCTYI</sequence>
<dbReference type="Pfam" id="PF00172">
    <property type="entry name" value="Zn_clus"/>
    <property type="match status" value="1"/>
</dbReference>
<dbReference type="PROSITE" id="PS00463">
    <property type="entry name" value="ZN2_CY6_FUNGAL_1"/>
    <property type="match status" value="1"/>
</dbReference>
<reference evidence="3" key="1">
    <citation type="journal article" date="2020" name="Stud. Mycol.">
        <title>101 Dothideomycetes genomes: a test case for predicting lifestyles and emergence of pathogens.</title>
        <authorList>
            <person name="Haridas S."/>
            <person name="Albert R."/>
            <person name="Binder M."/>
            <person name="Bloem J."/>
            <person name="Labutti K."/>
            <person name="Salamov A."/>
            <person name="Andreopoulos B."/>
            <person name="Baker S."/>
            <person name="Barry K."/>
            <person name="Bills G."/>
            <person name="Bluhm B."/>
            <person name="Cannon C."/>
            <person name="Castanera R."/>
            <person name="Culley D."/>
            <person name="Daum C."/>
            <person name="Ezra D."/>
            <person name="Gonzalez J."/>
            <person name="Henrissat B."/>
            <person name="Kuo A."/>
            <person name="Liang C."/>
            <person name="Lipzen A."/>
            <person name="Lutzoni F."/>
            <person name="Magnuson J."/>
            <person name="Mondo S."/>
            <person name="Nolan M."/>
            <person name="Ohm R."/>
            <person name="Pangilinan J."/>
            <person name="Park H.-J."/>
            <person name="Ramirez L."/>
            <person name="Alfaro M."/>
            <person name="Sun H."/>
            <person name="Tritt A."/>
            <person name="Yoshinaga Y."/>
            <person name="Zwiers L.-H."/>
            <person name="Turgeon B."/>
            <person name="Goodwin S."/>
            <person name="Spatafora J."/>
            <person name="Crous P."/>
            <person name="Grigoriev I."/>
        </authorList>
    </citation>
    <scope>NUCLEOTIDE SEQUENCE</scope>
    <source>
        <strain evidence="3">CBS 119925</strain>
    </source>
</reference>
<proteinExistence type="predicted"/>
<dbReference type="GO" id="GO:0008270">
    <property type="term" value="F:zinc ion binding"/>
    <property type="evidence" value="ECO:0007669"/>
    <property type="project" value="InterPro"/>
</dbReference>
<dbReference type="PANTHER" id="PTHR38111:SF2">
    <property type="entry name" value="FINGER DOMAIN PROTEIN, PUTATIVE (AFU_ORTHOLOGUE AFUA_1G01560)-RELATED"/>
    <property type="match status" value="1"/>
</dbReference>
<dbReference type="CDD" id="cd00067">
    <property type="entry name" value="GAL4"/>
    <property type="match status" value="1"/>
</dbReference>
<dbReference type="EMBL" id="MU006586">
    <property type="protein sequence ID" value="KAF2744735.1"/>
    <property type="molecule type" value="Genomic_DNA"/>
</dbReference>
<name>A0A6A6V2N3_9PLEO</name>
<dbReference type="OrthoDB" id="10261408at2759"/>
<protein>
    <recommendedName>
        <fullName evidence="2">Zn(2)-C6 fungal-type domain-containing protein</fullName>
    </recommendedName>
</protein>
<evidence type="ECO:0000259" key="2">
    <source>
        <dbReference type="PROSITE" id="PS50048"/>
    </source>
</evidence>
<dbReference type="GO" id="GO:0000981">
    <property type="term" value="F:DNA-binding transcription factor activity, RNA polymerase II-specific"/>
    <property type="evidence" value="ECO:0007669"/>
    <property type="project" value="InterPro"/>
</dbReference>
<evidence type="ECO:0000256" key="1">
    <source>
        <dbReference type="ARBA" id="ARBA00023242"/>
    </source>
</evidence>
<feature type="domain" description="Zn(2)-C6 fungal-type" evidence="2">
    <location>
        <begin position="10"/>
        <end position="38"/>
    </location>
</feature>
<dbReference type="Gene3D" id="4.10.240.10">
    <property type="entry name" value="Zn(2)-C6 fungal-type DNA-binding domain"/>
    <property type="match status" value="1"/>
</dbReference>
<dbReference type="InterPro" id="IPR036864">
    <property type="entry name" value="Zn2-C6_fun-type_DNA-bd_sf"/>
</dbReference>
<gene>
    <name evidence="3" type="ORF">M011DRAFT_470059</name>
</gene>
<accession>A0A6A6V2N3</accession>
<dbReference type="SMART" id="SM00066">
    <property type="entry name" value="GAL4"/>
    <property type="match status" value="1"/>
</dbReference>
<dbReference type="PROSITE" id="PS50048">
    <property type="entry name" value="ZN2_CY6_FUNGAL_2"/>
    <property type="match status" value="1"/>
</dbReference>
<keyword evidence="4" id="KW-1185">Reference proteome</keyword>
<organism evidence="3 4">
    <name type="scientific">Sporormia fimetaria CBS 119925</name>
    <dbReference type="NCBI Taxonomy" id="1340428"/>
    <lineage>
        <taxon>Eukaryota</taxon>
        <taxon>Fungi</taxon>
        <taxon>Dikarya</taxon>
        <taxon>Ascomycota</taxon>
        <taxon>Pezizomycotina</taxon>
        <taxon>Dothideomycetes</taxon>
        <taxon>Pleosporomycetidae</taxon>
        <taxon>Pleosporales</taxon>
        <taxon>Sporormiaceae</taxon>
        <taxon>Sporormia</taxon>
    </lineage>
</organism>